<evidence type="ECO:0000313" key="2">
    <source>
        <dbReference type="Proteomes" id="UP001150603"/>
    </source>
</evidence>
<protein>
    <submittedName>
        <fullName evidence="1">Uncharacterized protein</fullName>
    </submittedName>
</protein>
<sequence length="290" mass="32727">MADIDIELLKSECRKVVETGDVDKLTDRIIRRTLEKRLDLAEKHLDQPPYKQVLKETATEAVTAIVVKRNATVQEEETQNDSLIPTAEEEESEMSEVFDEEPVVRKRKAPAATNSTSKRSKNSPTSTSKSSSTTIANLKSYIGKCGVRKVWVKELSGMNGAQQVRHLKELLAELGMEGRPTLEKCKKIKEKREMQAELAAMDSHNIIDEEKELAPVEALRDRRAAARRQVKYTLESDEESEVHSQDEGGRDEEEEEEEDIPDSEESEAYAESESEDEAEDEDAESDEGEE</sequence>
<comment type="caution">
    <text evidence="1">The sequence shown here is derived from an EMBL/GenBank/DDBJ whole genome shotgun (WGS) entry which is preliminary data.</text>
</comment>
<proteinExistence type="predicted"/>
<gene>
    <name evidence="1" type="ORF">FBU59_004457</name>
</gene>
<reference evidence="1" key="1">
    <citation type="submission" date="2022-07" db="EMBL/GenBank/DDBJ databases">
        <title>Phylogenomic reconstructions and comparative analyses of Kickxellomycotina fungi.</title>
        <authorList>
            <person name="Reynolds N.K."/>
            <person name="Stajich J.E."/>
            <person name="Barry K."/>
            <person name="Grigoriev I.V."/>
            <person name="Crous P."/>
            <person name="Smith M.E."/>
        </authorList>
    </citation>
    <scope>NUCLEOTIDE SEQUENCE</scope>
    <source>
        <strain evidence="1">NRRL 5244</strain>
    </source>
</reference>
<organism evidence="1 2">
    <name type="scientific">Linderina macrospora</name>
    <dbReference type="NCBI Taxonomy" id="4868"/>
    <lineage>
        <taxon>Eukaryota</taxon>
        <taxon>Fungi</taxon>
        <taxon>Fungi incertae sedis</taxon>
        <taxon>Zoopagomycota</taxon>
        <taxon>Kickxellomycotina</taxon>
        <taxon>Kickxellomycetes</taxon>
        <taxon>Kickxellales</taxon>
        <taxon>Kickxellaceae</taxon>
        <taxon>Linderina</taxon>
    </lineage>
</organism>
<accession>A0ACC1J5F9</accession>
<dbReference type="EMBL" id="JANBPW010003191">
    <property type="protein sequence ID" value="KAJ1938385.1"/>
    <property type="molecule type" value="Genomic_DNA"/>
</dbReference>
<keyword evidence="2" id="KW-1185">Reference proteome</keyword>
<dbReference type="Proteomes" id="UP001150603">
    <property type="component" value="Unassembled WGS sequence"/>
</dbReference>
<evidence type="ECO:0000313" key="1">
    <source>
        <dbReference type="EMBL" id="KAJ1938385.1"/>
    </source>
</evidence>
<name>A0ACC1J5F9_9FUNG</name>